<dbReference type="Proteomes" id="UP001060164">
    <property type="component" value="Chromosome"/>
</dbReference>
<protein>
    <submittedName>
        <fullName evidence="1">Uncharacterized protein</fullName>
    </submittedName>
</protein>
<evidence type="ECO:0000313" key="1">
    <source>
        <dbReference type="EMBL" id="UWP58306.1"/>
    </source>
</evidence>
<reference evidence="1" key="1">
    <citation type="journal article" date="2022" name="Cell">
        <title>Design, construction, and in vivo augmentation of a complex gut microbiome.</title>
        <authorList>
            <person name="Cheng A.G."/>
            <person name="Ho P.Y."/>
            <person name="Aranda-Diaz A."/>
            <person name="Jain S."/>
            <person name="Yu F.B."/>
            <person name="Meng X."/>
            <person name="Wang M."/>
            <person name="Iakiviak M."/>
            <person name="Nagashima K."/>
            <person name="Zhao A."/>
            <person name="Murugkar P."/>
            <person name="Patil A."/>
            <person name="Atabakhsh K."/>
            <person name="Weakley A."/>
            <person name="Yan J."/>
            <person name="Brumbaugh A.R."/>
            <person name="Higginbottom S."/>
            <person name="Dimas A."/>
            <person name="Shiver A.L."/>
            <person name="Deutschbauer A."/>
            <person name="Neff N."/>
            <person name="Sonnenburg J.L."/>
            <person name="Huang K.C."/>
            <person name="Fischbach M.A."/>
        </authorList>
    </citation>
    <scope>NUCLEOTIDE SEQUENCE</scope>
    <source>
        <strain evidence="1">DSM 19829</strain>
    </source>
</reference>
<proteinExistence type="predicted"/>
<evidence type="ECO:0000313" key="2">
    <source>
        <dbReference type="Proteomes" id="UP001060164"/>
    </source>
</evidence>
<dbReference type="EMBL" id="CP102290">
    <property type="protein sequence ID" value="UWP58306.1"/>
    <property type="molecule type" value="Genomic_DNA"/>
</dbReference>
<accession>A0ABY5VCT8</accession>
<dbReference type="Gene3D" id="3.30.1050.10">
    <property type="entry name" value="SCP2 sterol-binding domain"/>
    <property type="match status" value="1"/>
</dbReference>
<dbReference type="SUPFAM" id="SSF55718">
    <property type="entry name" value="SCP-like"/>
    <property type="match status" value="1"/>
</dbReference>
<sequence>MGFSVKEHLEKIPVFFDPDKYTGRKLVLIYKINRSGENDGVWTVRIQNGTCVLEEGESSDFTGRMLMTAEVYERIVTGKMDHDLAYWIGAVLYAGSMLNFQELQTFLTIPENSGIIAL</sequence>
<dbReference type="RefSeq" id="WP_028529415.1">
    <property type="nucleotide sequence ID" value="NZ_CABLBR010000024.1"/>
</dbReference>
<keyword evidence="2" id="KW-1185">Reference proteome</keyword>
<dbReference type="InterPro" id="IPR036527">
    <property type="entry name" value="SCP2_sterol-bd_dom_sf"/>
</dbReference>
<gene>
    <name evidence="1" type="ORF">NQ502_13060</name>
</gene>
<name>A0ABY5VCT8_9FIRM</name>
<organism evidence="1 2">
    <name type="scientific">Ruminococcus gauvreauii</name>
    <dbReference type="NCBI Taxonomy" id="438033"/>
    <lineage>
        <taxon>Bacteria</taxon>
        <taxon>Bacillati</taxon>
        <taxon>Bacillota</taxon>
        <taxon>Clostridia</taxon>
        <taxon>Eubacteriales</taxon>
        <taxon>Oscillospiraceae</taxon>
        <taxon>Ruminococcus</taxon>
    </lineage>
</organism>